<keyword evidence="4" id="KW-0732">Signal</keyword>
<dbReference type="InterPro" id="IPR038440">
    <property type="entry name" value="FimV_C_sf"/>
</dbReference>
<dbReference type="Proteomes" id="UP000183772">
    <property type="component" value="Chromosome I"/>
</dbReference>
<feature type="transmembrane region" description="Helical" evidence="3">
    <location>
        <begin position="430"/>
        <end position="450"/>
    </location>
</feature>
<dbReference type="PROSITE" id="PS51782">
    <property type="entry name" value="LYSM"/>
    <property type="match status" value="1"/>
</dbReference>
<protein>
    <submittedName>
        <fullName evidence="6">Pilus assembly protein FimV</fullName>
    </submittedName>
</protein>
<dbReference type="SUPFAM" id="SSF144059">
    <property type="entry name" value="ImpE-like"/>
    <property type="match status" value="1"/>
</dbReference>
<feature type="coiled-coil region" evidence="1">
    <location>
        <begin position="301"/>
        <end position="356"/>
    </location>
</feature>
<keyword evidence="7" id="KW-1185">Reference proteome</keyword>
<dbReference type="InterPro" id="IPR020011">
    <property type="entry name" value="FimV_C"/>
</dbReference>
<dbReference type="RefSeq" id="WP_047700576.1">
    <property type="nucleotide sequence ID" value="NZ_LT629790.1"/>
</dbReference>
<feature type="domain" description="LysM" evidence="5">
    <location>
        <begin position="161"/>
        <end position="215"/>
    </location>
</feature>
<dbReference type="InterPro" id="IPR020012">
    <property type="entry name" value="LysM_FimV"/>
</dbReference>
<feature type="region of interest" description="Disordered" evidence="2">
    <location>
        <begin position="241"/>
        <end position="279"/>
    </location>
</feature>
<feature type="compositionally biased region" description="Polar residues" evidence="2">
    <location>
        <begin position="149"/>
        <end position="165"/>
    </location>
</feature>
<dbReference type="AlphaFoldDB" id="A0AAX2DBB6"/>
<evidence type="ECO:0000256" key="4">
    <source>
        <dbReference type="SAM" id="SignalP"/>
    </source>
</evidence>
<gene>
    <name evidence="6" type="ORF">SAMN05216476_2479</name>
</gene>
<keyword evidence="3" id="KW-0472">Membrane</keyword>
<feature type="chain" id="PRO_5043970917" evidence="4">
    <location>
        <begin position="25"/>
        <end position="869"/>
    </location>
</feature>
<dbReference type="GeneID" id="76212653"/>
<feature type="region of interest" description="Disordered" evidence="2">
    <location>
        <begin position="356"/>
        <end position="416"/>
    </location>
</feature>
<feature type="compositionally biased region" description="Pro residues" evidence="2">
    <location>
        <begin position="384"/>
        <end position="394"/>
    </location>
</feature>
<keyword evidence="3" id="KW-0812">Transmembrane</keyword>
<dbReference type="NCBIfam" id="TIGR03504">
    <property type="entry name" value="FimV_Cterm"/>
    <property type="match status" value="1"/>
</dbReference>
<dbReference type="EMBL" id="LT629790">
    <property type="protein sequence ID" value="SDU48417.1"/>
    <property type="molecule type" value="Genomic_DNA"/>
</dbReference>
<feature type="region of interest" description="Disordered" evidence="2">
    <location>
        <begin position="138"/>
        <end position="165"/>
    </location>
</feature>
<dbReference type="Gene3D" id="1.20.58.2200">
    <property type="match status" value="1"/>
</dbReference>
<evidence type="ECO:0000256" key="3">
    <source>
        <dbReference type="SAM" id="Phobius"/>
    </source>
</evidence>
<dbReference type="PANTHER" id="PTHR48148">
    <property type="entry name" value="KERATINOCYTE PROLINE-RICH PROTEIN"/>
    <property type="match status" value="1"/>
</dbReference>
<dbReference type="CDD" id="cd00118">
    <property type="entry name" value="LysM"/>
    <property type="match status" value="1"/>
</dbReference>
<dbReference type="InterPro" id="IPR057840">
    <property type="entry name" value="FimV_N"/>
</dbReference>
<dbReference type="PANTHER" id="PTHR48148:SF2">
    <property type="entry name" value="PA14 DOMAIN-CONTAINING PROTEIN"/>
    <property type="match status" value="1"/>
</dbReference>
<dbReference type="InterPro" id="IPR018392">
    <property type="entry name" value="LysM"/>
</dbReference>
<dbReference type="NCBIfam" id="TIGR03505">
    <property type="entry name" value="FimV_core"/>
    <property type="match status" value="1"/>
</dbReference>
<evidence type="ECO:0000256" key="1">
    <source>
        <dbReference type="SAM" id="Coils"/>
    </source>
</evidence>
<feature type="signal peptide" evidence="4">
    <location>
        <begin position="1"/>
        <end position="24"/>
    </location>
</feature>
<evidence type="ECO:0000313" key="7">
    <source>
        <dbReference type="Proteomes" id="UP000183772"/>
    </source>
</evidence>
<evidence type="ECO:0000313" key="6">
    <source>
        <dbReference type="EMBL" id="SDU48417.1"/>
    </source>
</evidence>
<dbReference type="InterPro" id="IPR036779">
    <property type="entry name" value="LysM_dom_sf"/>
</dbReference>
<keyword evidence="3" id="KW-1133">Transmembrane helix</keyword>
<accession>A0AAX2DBB6</accession>
<dbReference type="Gene3D" id="3.10.350.10">
    <property type="entry name" value="LysM domain"/>
    <property type="match status" value="1"/>
</dbReference>
<organism evidence="6 7">
    <name type="scientific">Pseudomonas mediterranea</name>
    <dbReference type="NCBI Taxonomy" id="183795"/>
    <lineage>
        <taxon>Bacteria</taxon>
        <taxon>Pseudomonadati</taxon>
        <taxon>Pseudomonadota</taxon>
        <taxon>Gammaproteobacteria</taxon>
        <taxon>Pseudomonadales</taxon>
        <taxon>Pseudomonadaceae</taxon>
        <taxon>Pseudomonas</taxon>
    </lineage>
</organism>
<feature type="compositionally biased region" description="Low complexity" evidence="2">
    <location>
        <begin position="395"/>
        <end position="416"/>
    </location>
</feature>
<dbReference type="Pfam" id="PF25800">
    <property type="entry name" value="FimV_N"/>
    <property type="match status" value="1"/>
</dbReference>
<feature type="compositionally biased region" description="Low complexity" evidence="2">
    <location>
        <begin position="266"/>
        <end position="275"/>
    </location>
</feature>
<reference evidence="6 7" key="1">
    <citation type="submission" date="2016-10" db="EMBL/GenBank/DDBJ databases">
        <authorList>
            <person name="Varghese N."/>
            <person name="Submissions S."/>
        </authorList>
    </citation>
    <scope>NUCLEOTIDE SEQUENCE [LARGE SCALE GENOMIC DNA]</scope>
    <source>
        <strain evidence="6 7">DSM 16733</strain>
    </source>
</reference>
<evidence type="ECO:0000256" key="2">
    <source>
        <dbReference type="SAM" id="MobiDB-lite"/>
    </source>
</evidence>
<name>A0AAX2DBB6_9PSED</name>
<feature type="region of interest" description="Disordered" evidence="2">
    <location>
        <begin position="662"/>
        <end position="681"/>
    </location>
</feature>
<sequence length="869" mass="91873">MVQVRKLVLAIAAASALSSGMAQALGLGELTLKSPPNQPLVAEIELLDVQQLTAAEVVPSLASPEDFAKAGVPRQAFLNDLAFTPVINANGKSVLRVTSSRPLSEPLVKFLVQVMWPNGRLLRDYSVLVDPSKFSPQAAEAARPKPPQVVSTPVTGATKSSQYTTTPRDTLWEIAAKARNGGSVQQTMLAIQALNPHAFINGNINLLKTGQVLRLPDPVQSTALPQPQAIAEVAAQNAAWRQGRQGRATAAPGGRQQLDATKRGQGEAAPAQAAGRDNLSLVTAESAKAGKGKGKGAAGDAQALSNKLAVTQESLDSARRDNEELKSRMADLQSQLDKLQRLIELKNNQLAKMQAEGAAVPPASETPPAMSAQLTPAPSAQAPVPVPAPAPAPQVAPEATTPEAAPAAAPAEAPAVSNEQKYNDLLTNPILLGLIGGGVLVLLLLLLLLARRRKAQQEAEKHLRMARALEEEADFSPELDLPPSSFEGIEVPAPSVKLDPKPAPKPVPQPAPVVAPVVVSPPIAAPLVAPAADRFDDVLGQAQAHIDRGRLNQAADQLEQGIKAEPQRSDLRLKLMEVYGLQGDRDAFVAQERQLVANGENFAQVEQLKSRFPAMVVATSASLAAAAVAAELDAQYVKELLEETPATDEELDSAFDLSLDDLENAPTAPAPEPVPELDAFPMDDDLSFESVLKQQTEANESLDDLSEFDLDLGADAPAPALDDEDFLLDLGDDLKGLDEPAAETPALLDTPADDLELPADFDLSLADEMDAPKDPFESELDDVNAELDRLSDSLGQPSFTAEDALAGVEDEPDFDFLSGTDEVATKLDLAQAYIDMGDHDGARDILGEVLSEGDATQKSEAQEMLARLV</sequence>
<keyword evidence="1" id="KW-0175">Coiled coil</keyword>
<evidence type="ECO:0000259" key="5">
    <source>
        <dbReference type="PROSITE" id="PS51782"/>
    </source>
</evidence>
<proteinExistence type="predicted"/>